<dbReference type="OrthoDB" id="7863415at2"/>
<sequence>MRPLLPGDLDTGVRALLAVPPARRPPLARRLVAAARAAERHRAVTGKAHPRHGTGSLASAAMTGPLAPLPGHCDRAYRACLALLIEACRSLP</sequence>
<dbReference type="EMBL" id="AAOT01000018">
    <property type="protein sequence ID" value="EAR51071.1"/>
    <property type="molecule type" value="Genomic_DNA"/>
</dbReference>
<evidence type="ECO:0000313" key="3">
    <source>
        <dbReference type="EMBL" id="EAR51071.1"/>
    </source>
</evidence>
<reference evidence="3 4" key="1">
    <citation type="journal article" date="2010" name="J. Bacteriol.">
        <title>Genome sequences of Oceanicola granulosus HTCC2516(T) and Oceanicola batsensis HTCC2597(TDelta).</title>
        <authorList>
            <person name="Thrash J.C."/>
            <person name="Cho J.C."/>
            <person name="Vergin K.L."/>
            <person name="Giovannoni S.J."/>
        </authorList>
    </citation>
    <scope>NUCLEOTIDE SEQUENCE [LARGE SCALE GENOMIC DNA]</scope>
    <source>
        <strain evidence="4">ATCC BAA-861 / DSM 15982 / KCTC 12143 / HTCC2516</strain>
    </source>
</reference>
<keyword evidence="4" id="KW-1185">Reference proteome</keyword>
<feature type="domain" description="DUF7742" evidence="2">
    <location>
        <begin position="2"/>
        <end position="88"/>
    </location>
</feature>
<evidence type="ECO:0000259" key="2">
    <source>
        <dbReference type="Pfam" id="PF24891"/>
    </source>
</evidence>
<comment type="caution">
    <text evidence="3">The sequence shown here is derived from an EMBL/GenBank/DDBJ whole genome shotgun (WGS) entry which is preliminary data.</text>
</comment>
<feature type="region of interest" description="Disordered" evidence="1">
    <location>
        <begin position="40"/>
        <end position="59"/>
    </location>
</feature>
<name>Q2CEC6_OCEGH</name>
<organism evidence="3 4">
    <name type="scientific">Oceanicola granulosus (strain ATCC BAA-861 / DSM 15982 / KCTC 12143 / HTCC2516)</name>
    <dbReference type="NCBI Taxonomy" id="314256"/>
    <lineage>
        <taxon>Bacteria</taxon>
        <taxon>Pseudomonadati</taxon>
        <taxon>Pseudomonadota</taxon>
        <taxon>Alphaproteobacteria</taxon>
        <taxon>Rhodobacterales</taxon>
        <taxon>Roseobacteraceae</taxon>
        <taxon>Oceanicola</taxon>
    </lineage>
</organism>
<dbReference type="RefSeq" id="WP_007254371.1">
    <property type="nucleotide sequence ID" value="NZ_CH724107.1"/>
</dbReference>
<evidence type="ECO:0000313" key="4">
    <source>
        <dbReference type="Proteomes" id="UP000003635"/>
    </source>
</evidence>
<evidence type="ECO:0000256" key="1">
    <source>
        <dbReference type="SAM" id="MobiDB-lite"/>
    </source>
</evidence>
<dbReference type="HOGENOM" id="CLU_154613_0_0_5"/>
<gene>
    <name evidence="3" type="ORF">OG2516_04214</name>
</gene>
<dbReference type="Proteomes" id="UP000003635">
    <property type="component" value="Unassembled WGS sequence"/>
</dbReference>
<dbReference type="AlphaFoldDB" id="Q2CEC6"/>
<dbReference type="STRING" id="314256.OG2516_04214"/>
<dbReference type="InterPro" id="IPR056644">
    <property type="entry name" value="DUF7742"/>
</dbReference>
<proteinExistence type="predicted"/>
<accession>Q2CEC6</accession>
<protein>
    <recommendedName>
        <fullName evidence="2">DUF7742 domain-containing protein</fullName>
    </recommendedName>
</protein>
<dbReference type="Pfam" id="PF24891">
    <property type="entry name" value="DUF7742"/>
    <property type="match status" value="1"/>
</dbReference>